<sequence length="596" mass="63233">MAGNNKYLLNRDGRYFARIVIPKDLRSFLDNKTELRAPLGADRRTAQARLHTAVAELQARIAIAERRKALANGEAITPGRYPLPVDKIALRNYNERLAFDDELRNSGPRYSSVMIDDLHVALLRDGIAGKALASVNIRSATDDPAGYLSNALASDKARSHIDGMADAFASKLAKMLASMPDDLKGSVTINSGYRSVERQQQLWLDALKKYGSPEAARKWVAPPGNSQHNKGNGADLGYSSDRARQWAHQNAGSFGLSFPLANENWHIEDADARSGQIAAEIDRLTEAATRQADAYSQITAGAREYTQAQQGERQALTMSAQKAAAFRYEQELLAEAQRAGIQLSPQQRQEIAQLAQGMVQATTATEGLREKQEAMAEAGRFFGTTITDALTGLITGTMTWQQALQSVLQSLVKVALQAALLGEGPLAGLFGGGGSSGGGGGGFGGLLGSLLGGLFGFESGGYTGDGNKGEPAGVVHRGEFVMSKKAVERIGLGNLDAMHRGALRGGYEAGGFAGTAPAIRRPDLLPANGNAAPSSSQQISISAPVTVNASGGTPEQNADLAKHVSREIEATMRGVVISELQQQMRPGNLLSAGRGR</sequence>
<dbReference type="RefSeq" id="WP_160784153.1">
    <property type="nucleotide sequence ID" value="NZ_CP086610.1"/>
</dbReference>
<dbReference type="InterPro" id="IPR003709">
    <property type="entry name" value="VanY-like_core_dom"/>
</dbReference>
<evidence type="ECO:0000259" key="2">
    <source>
        <dbReference type="Pfam" id="PF02557"/>
    </source>
</evidence>
<evidence type="ECO:0000259" key="3">
    <source>
        <dbReference type="Pfam" id="PF20172"/>
    </source>
</evidence>
<dbReference type="Proteomes" id="UP000440304">
    <property type="component" value="Unassembled WGS sequence"/>
</dbReference>
<dbReference type="PANTHER" id="PTHR34385">
    <property type="entry name" value="D-ALANYL-D-ALANINE CARBOXYPEPTIDASE"/>
    <property type="match status" value="1"/>
</dbReference>
<dbReference type="GO" id="GO:0008233">
    <property type="term" value="F:peptidase activity"/>
    <property type="evidence" value="ECO:0007669"/>
    <property type="project" value="InterPro"/>
</dbReference>
<dbReference type="GO" id="GO:0006508">
    <property type="term" value="P:proteolysis"/>
    <property type="evidence" value="ECO:0007669"/>
    <property type="project" value="InterPro"/>
</dbReference>
<feature type="domain" description="D-alanyl-D-alanine carboxypeptidase-like core" evidence="2">
    <location>
        <begin position="167"/>
        <end position="261"/>
    </location>
</feature>
<evidence type="ECO:0000313" key="5">
    <source>
        <dbReference type="Proteomes" id="UP000440304"/>
    </source>
</evidence>
<name>A0A6N8T7X9_SHIZO</name>
<dbReference type="InterPro" id="IPR046668">
    <property type="entry name" value="DUF6538"/>
</dbReference>
<dbReference type="Pfam" id="PF02557">
    <property type="entry name" value="VanY"/>
    <property type="match status" value="1"/>
</dbReference>
<evidence type="ECO:0000313" key="4">
    <source>
        <dbReference type="EMBL" id="MXN98670.1"/>
    </source>
</evidence>
<dbReference type="AlphaFoldDB" id="A0A6N8T7X9"/>
<dbReference type="Gene3D" id="3.30.1380.10">
    <property type="match status" value="1"/>
</dbReference>
<reference evidence="4 5" key="1">
    <citation type="submission" date="2019-12" db="EMBL/GenBank/DDBJ databases">
        <title>Shinella granuli gen. nov., sp. nov., and proposal of the reclassification of Zoogloea ramigera ATCC 19623 as Shinella zoogloeoides sp. nov.</title>
        <authorList>
            <person name="Gao J."/>
        </authorList>
    </citation>
    <scope>NUCLEOTIDE SEQUENCE [LARGE SCALE GENOMIC DNA]</scope>
    <source>
        <strain evidence="4 5">DSM 287</strain>
    </source>
</reference>
<protein>
    <submittedName>
        <fullName evidence="4">Uncharacterized protein</fullName>
    </submittedName>
</protein>
<dbReference type="InterPro" id="IPR009045">
    <property type="entry name" value="Zn_M74/Hedgehog-like"/>
</dbReference>
<keyword evidence="1" id="KW-0175">Coiled coil</keyword>
<dbReference type="OrthoDB" id="38641at2"/>
<comment type="caution">
    <text evidence="4">The sequence shown here is derived from an EMBL/GenBank/DDBJ whole genome shotgun (WGS) entry which is preliminary data.</text>
</comment>
<proteinExistence type="predicted"/>
<dbReference type="CDD" id="cd14814">
    <property type="entry name" value="Peptidase_M15"/>
    <property type="match status" value="1"/>
</dbReference>
<evidence type="ECO:0000256" key="1">
    <source>
        <dbReference type="SAM" id="Coils"/>
    </source>
</evidence>
<dbReference type="SUPFAM" id="SSF55166">
    <property type="entry name" value="Hedgehog/DD-peptidase"/>
    <property type="match status" value="1"/>
</dbReference>
<gene>
    <name evidence="4" type="ORF">GR156_00005</name>
</gene>
<feature type="coiled-coil region" evidence="1">
    <location>
        <begin position="47"/>
        <end position="74"/>
    </location>
</feature>
<dbReference type="InterPro" id="IPR052179">
    <property type="entry name" value="DD-CPase-like"/>
</dbReference>
<accession>A0A6N8T7X9</accession>
<feature type="domain" description="DUF6538" evidence="3">
    <location>
        <begin position="7"/>
        <end position="62"/>
    </location>
</feature>
<dbReference type="EMBL" id="WUML01000001">
    <property type="protein sequence ID" value="MXN98670.1"/>
    <property type="molecule type" value="Genomic_DNA"/>
</dbReference>
<dbReference type="PANTHER" id="PTHR34385:SF1">
    <property type="entry name" value="PEPTIDOGLYCAN L-ALANYL-D-GLUTAMATE ENDOPEPTIDASE CWLK"/>
    <property type="match status" value="1"/>
</dbReference>
<organism evidence="4 5">
    <name type="scientific">Shinella zoogloeoides</name>
    <name type="common">Crabtreella saccharophila</name>
    <dbReference type="NCBI Taxonomy" id="352475"/>
    <lineage>
        <taxon>Bacteria</taxon>
        <taxon>Pseudomonadati</taxon>
        <taxon>Pseudomonadota</taxon>
        <taxon>Alphaproteobacteria</taxon>
        <taxon>Hyphomicrobiales</taxon>
        <taxon>Rhizobiaceae</taxon>
        <taxon>Shinella</taxon>
    </lineage>
</organism>
<dbReference type="Pfam" id="PF20172">
    <property type="entry name" value="DUF6538"/>
    <property type="match status" value="1"/>
</dbReference>